<dbReference type="SUPFAM" id="SSF143631">
    <property type="entry name" value="ApbE-like"/>
    <property type="match status" value="1"/>
</dbReference>
<comment type="caution">
    <text evidence="11">The sequence shown here is derived from an EMBL/GenBank/DDBJ whole genome shotgun (WGS) entry which is preliminary data.</text>
</comment>
<keyword evidence="5 11" id="KW-0808">Transferase</keyword>
<dbReference type="Gene3D" id="3.10.520.10">
    <property type="entry name" value="ApbE-like domains"/>
    <property type="match status" value="1"/>
</dbReference>
<evidence type="ECO:0000256" key="9">
    <source>
        <dbReference type="ARBA" id="ARBA00031306"/>
    </source>
</evidence>
<evidence type="ECO:0000313" key="11">
    <source>
        <dbReference type="EMBL" id="MDT0396196.1"/>
    </source>
</evidence>
<dbReference type="Pfam" id="PF02424">
    <property type="entry name" value="ApbE"/>
    <property type="match status" value="1"/>
</dbReference>
<evidence type="ECO:0000256" key="10">
    <source>
        <dbReference type="ARBA" id="ARBA00048540"/>
    </source>
</evidence>
<evidence type="ECO:0000256" key="5">
    <source>
        <dbReference type="ARBA" id="ARBA00022679"/>
    </source>
</evidence>
<dbReference type="EC" id="2.7.1.180" evidence="2"/>
<keyword evidence="4" id="KW-0285">Flavoprotein</keyword>
<dbReference type="InterPro" id="IPR003374">
    <property type="entry name" value="ApbE-like_sf"/>
</dbReference>
<evidence type="ECO:0000256" key="3">
    <source>
        <dbReference type="ARBA" id="ARBA00016337"/>
    </source>
</evidence>
<gene>
    <name evidence="11" type="ORF">RM705_16105</name>
</gene>
<comment type="cofactor">
    <cofactor evidence="1">
        <name>Mg(2+)</name>
        <dbReference type="ChEBI" id="CHEBI:18420"/>
    </cofactor>
</comment>
<dbReference type="Proteomes" id="UP001183881">
    <property type="component" value="Unassembled WGS sequence"/>
</dbReference>
<protein>
    <recommendedName>
        <fullName evidence="3">FAD:protein FMN transferase</fullName>
        <ecNumber evidence="2">2.7.1.180</ecNumber>
    </recommendedName>
    <alternativeName>
        <fullName evidence="9">Flavin transferase</fullName>
    </alternativeName>
</protein>
<evidence type="ECO:0000256" key="2">
    <source>
        <dbReference type="ARBA" id="ARBA00011955"/>
    </source>
</evidence>
<reference evidence="12" key="1">
    <citation type="submission" date="2023-07" db="EMBL/GenBank/DDBJ databases">
        <title>30 novel species of actinomycetes from the DSMZ collection.</title>
        <authorList>
            <person name="Nouioui I."/>
        </authorList>
    </citation>
    <scope>NUCLEOTIDE SEQUENCE [LARGE SCALE GENOMIC DNA]</scope>
    <source>
        <strain evidence="12">DSM 41636</strain>
    </source>
</reference>
<keyword evidence="8" id="KW-0460">Magnesium</keyword>
<keyword evidence="7" id="KW-0274">FAD</keyword>
<evidence type="ECO:0000256" key="8">
    <source>
        <dbReference type="ARBA" id="ARBA00022842"/>
    </source>
</evidence>
<accession>A0ABU2PWK4</accession>
<dbReference type="PANTHER" id="PTHR30040">
    <property type="entry name" value="THIAMINE BIOSYNTHESIS LIPOPROTEIN APBE"/>
    <property type="match status" value="1"/>
</dbReference>
<name>A0ABU2PWK4_9ACTN</name>
<dbReference type="GO" id="GO:0016740">
    <property type="term" value="F:transferase activity"/>
    <property type="evidence" value="ECO:0007669"/>
    <property type="project" value="UniProtKB-KW"/>
</dbReference>
<sequence length="92" mass="9459">EDVVATSARYERGDHIIDGRTGRPATGLLALTVTAPTLTEADTVATAAFALGRDGVDWAAARDGCEVFAVTADRRVLRTAGFPVAESGQAAA</sequence>
<keyword evidence="6" id="KW-0479">Metal-binding</keyword>
<dbReference type="RefSeq" id="WP_311644522.1">
    <property type="nucleotide sequence ID" value="NZ_JAVRFA010000017.1"/>
</dbReference>
<evidence type="ECO:0000313" key="12">
    <source>
        <dbReference type="Proteomes" id="UP001183881"/>
    </source>
</evidence>
<dbReference type="PANTHER" id="PTHR30040:SF2">
    <property type="entry name" value="FAD:PROTEIN FMN TRANSFERASE"/>
    <property type="match status" value="1"/>
</dbReference>
<evidence type="ECO:0000256" key="7">
    <source>
        <dbReference type="ARBA" id="ARBA00022827"/>
    </source>
</evidence>
<feature type="non-terminal residue" evidence="11">
    <location>
        <position position="1"/>
    </location>
</feature>
<comment type="catalytic activity">
    <reaction evidence="10">
        <text>L-threonyl-[protein] + FAD = FMN-L-threonyl-[protein] + AMP + H(+)</text>
        <dbReference type="Rhea" id="RHEA:36847"/>
        <dbReference type="Rhea" id="RHEA-COMP:11060"/>
        <dbReference type="Rhea" id="RHEA-COMP:11061"/>
        <dbReference type="ChEBI" id="CHEBI:15378"/>
        <dbReference type="ChEBI" id="CHEBI:30013"/>
        <dbReference type="ChEBI" id="CHEBI:57692"/>
        <dbReference type="ChEBI" id="CHEBI:74257"/>
        <dbReference type="ChEBI" id="CHEBI:456215"/>
        <dbReference type="EC" id="2.7.1.180"/>
    </reaction>
</comment>
<proteinExistence type="predicted"/>
<organism evidence="11 12">
    <name type="scientific">Streptomyces edwardsiae</name>
    <dbReference type="NCBI Taxonomy" id="3075527"/>
    <lineage>
        <taxon>Bacteria</taxon>
        <taxon>Bacillati</taxon>
        <taxon>Actinomycetota</taxon>
        <taxon>Actinomycetes</taxon>
        <taxon>Kitasatosporales</taxon>
        <taxon>Streptomycetaceae</taxon>
        <taxon>Streptomyces</taxon>
    </lineage>
</organism>
<evidence type="ECO:0000256" key="1">
    <source>
        <dbReference type="ARBA" id="ARBA00001946"/>
    </source>
</evidence>
<dbReference type="EMBL" id="JAVRFA010000017">
    <property type="protein sequence ID" value="MDT0396196.1"/>
    <property type="molecule type" value="Genomic_DNA"/>
</dbReference>
<dbReference type="InterPro" id="IPR024932">
    <property type="entry name" value="ApbE"/>
</dbReference>
<keyword evidence="12" id="KW-1185">Reference proteome</keyword>
<evidence type="ECO:0000256" key="6">
    <source>
        <dbReference type="ARBA" id="ARBA00022723"/>
    </source>
</evidence>
<evidence type="ECO:0000256" key="4">
    <source>
        <dbReference type="ARBA" id="ARBA00022630"/>
    </source>
</evidence>